<proteinExistence type="predicted"/>
<dbReference type="Gene3D" id="3.50.50.60">
    <property type="entry name" value="FAD/NAD(P)-binding domain"/>
    <property type="match status" value="1"/>
</dbReference>
<feature type="compositionally biased region" description="Basic residues" evidence="1">
    <location>
        <begin position="53"/>
        <end position="62"/>
    </location>
</feature>
<comment type="caution">
    <text evidence="2">The sequence shown here is derived from an EMBL/GenBank/DDBJ whole genome shotgun (WGS) entry which is preliminary data.</text>
</comment>
<accession>A0ABU7X712</accession>
<dbReference type="Proteomes" id="UP001348265">
    <property type="component" value="Unassembled WGS sequence"/>
</dbReference>
<evidence type="ECO:0000313" key="2">
    <source>
        <dbReference type="EMBL" id="MEF3119565.1"/>
    </source>
</evidence>
<keyword evidence="3" id="KW-1185">Reference proteome</keyword>
<evidence type="ECO:0000313" key="3">
    <source>
        <dbReference type="Proteomes" id="UP001348265"/>
    </source>
</evidence>
<dbReference type="InterPro" id="IPR036188">
    <property type="entry name" value="FAD/NAD-bd_sf"/>
</dbReference>
<gene>
    <name evidence="2" type="ORF">RB636_41195</name>
</gene>
<sequence>MALAHGLKRAGISFAGYEREETRSSDLHGYRVGINPDGSRALEYRGSETQPHPRPRRQRRPRQQGEVWEAIDAYKEKMVRYGF</sequence>
<dbReference type="RefSeq" id="WP_331790295.1">
    <property type="nucleotide sequence ID" value="NZ_JAVFKM010000054.1"/>
</dbReference>
<dbReference type="EMBL" id="JAVFKM010000054">
    <property type="protein sequence ID" value="MEF3119565.1"/>
    <property type="molecule type" value="Genomic_DNA"/>
</dbReference>
<organism evidence="2 3">
    <name type="scientific">Streptomyces chrestomyceticus</name>
    <dbReference type="NCBI Taxonomy" id="68185"/>
    <lineage>
        <taxon>Bacteria</taxon>
        <taxon>Bacillati</taxon>
        <taxon>Actinomycetota</taxon>
        <taxon>Actinomycetes</taxon>
        <taxon>Kitasatosporales</taxon>
        <taxon>Streptomycetaceae</taxon>
        <taxon>Streptomyces</taxon>
    </lineage>
</organism>
<name>A0ABU7X712_9ACTN</name>
<feature type="region of interest" description="Disordered" evidence="1">
    <location>
        <begin position="27"/>
        <end position="66"/>
    </location>
</feature>
<reference evidence="2 3" key="1">
    <citation type="submission" date="2023-08" db="EMBL/GenBank/DDBJ databases">
        <authorList>
            <person name="Sharma P."/>
            <person name="Verma V."/>
            <person name="Mohan M.K."/>
            <person name="Dubey A.K."/>
        </authorList>
    </citation>
    <scope>NUCLEOTIDE SEQUENCE [LARGE SCALE GENOMIC DNA]</scope>
    <source>
        <strain evidence="2 3">ADP4</strain>
    </source>
</reference>
<protein>
    <submittedName>
        <fullName evidence="2">Uncharacterized protein</fullName>
    </submittedName>
</protein>
<evidence type="ECO:0000256" key="1">
    <source>
        <dbReference type="SAM" id="MobiDB-lite"/>
    </source>
</evidence>